<sequence length="324" mass="37823">MTDKVLRLFKILLAIQANPGISAKELADKCETTDRTIYRDLRILDLIAPITNEGYGKGYRFVGNFAMYPLNFTEQEALVFSVLPSVLDTGKLPPGFDSAYDKVMATHVKESRKRYDTLENVADMIQMGTPAYRESSANFLLPIMEAIIAKKTIRAVYHTQYRNELTEREIDPYYLVPRDQRFYLIGYCRAKQEIRTFRISRFRHVELTGHHFDKGDFSITQYMKHTWSIERGDSLITFKIKFHPDVARYVKEEELFVRPKMTDLPDGSLLFEVTVNHEREFMNWVVQYGPSAEILEPAFVREKFKEQLQRWGQLYGLSSAVVER</sequence>
<proteinExistence type="predicted"/>
<accession>A0ABW3DDY6</accession>
<dbReference type="EMBL" id="JBHTIU010000053">
    <property type="protein sequence ID" value="MFD0870692.1"/>
    <property type="molecule type" value="Genomic_DNA"/>
</dbReference>
<feature type="domain" description="Helix-turn-helix type 11" evidence="1">
    <location>
        <begin position="7"/>
        <end position="59"/>
    </location>
</feature>
<gene>
    <name evidence="4" type="ORF">ACFQ03_16175</name>
</gene>
<dbReference type="InterPro" id="IPR028349">
    <property type="entry name" value="PafC-like"/>
</dbReference>
<dbReference type="RefSeq" id="WP_379289395.1">
    <property type="nucleotide sequence ID" value="NZ_JBHTIU010000053.1"/>
</dbReference>
<evidence type="ECO:0000313" key="5">
    <source>
        <dbReference type="Proteomes" id="UP001597120"/>
    </source>
</evidence>
<dbReference type="InterPro" id="IPR026881">
    <property type="entry name" value="WYL_dom"/>
</dbReference>
<evidence type="ECO:0000259" key="2">
    <source>
        <dbReference type="Pfam" id="PF13280"/>
    </source>
</evidence>
<dbReference type="PANTHER" id="PTHR34580:SF1">
    <property type="entry name" value="PROTEIN PAFC"/>
    <property type="match status" value="1"/>
</dbReference>
<dbReference type="PROSITE" id="PS52050">
    <property type="entry name" value="WYL"/>
    <property type="match status" value="1"/>
</dbReference>
<feature type="domain" description="WCX" evidence="3">
    <location>
        <begin position="236"/>
        <end position="311"/>
    </location>
</feature>
<evidence type="ECO:0000313" key="4">
    <source>
        <dbReference type="EMBL" id="MFD0870692.1"/>
    </source>
</evidence>
<dbReference type="InterPro" id="IPR036388">
    <property type="entry name" value="WH-like_DNA-bd_sf"/>
</dbReference>
<organism evidence="4 5">
    <name type="scientific">Paenibacillus residui</name>
    <dbReference type="NCBI Taxonomy" id="629724"/>
    <lineage>
        <taxon>Bacteria</taxon>
        <taxon>Bacillati</taxon>
        <taxon>Bacillota</taxon>
        <taxon>Bacilli</taxon>
        <taxon>Bacillales</taxon>
        <taxon>Paenibacillaceae</taxon>
        <taxon>Paenibacillus</taxon>
    </lineage>
</organism>
<comment type="caution">
    <text evidence="4">The sequence shown here is derived from an EMBL/GenBank/DDBJ whole genome shotgun (WGS) entry which is preliminary data.</text>
</comment>
<dbReference type="Proteomes" id="UP001597120">
    <property type="component" value="Unassembled WGS sequence"/>
</dbReference>
<dbReference type="InterPro" id="IPR057727">
    <property type="entry name" value="WCX_dom"/>
</dbReference>
<keyword evidence="5" id="KW-1185">Reference proteome</keyword>
<reference evidence="5" key="1">
    <citation type="journal article" date="2019" name="Int. J. Syst. Evol. Microbiol.">
        <title>The Global Catalogue of Microorganisms (GCM) 10K type strain sequencing project: providing services to taxonomists for standard genome sequencing and annotation.</title>
        <authorList>
            <consortium name="The Broad Institute Genomics Platform"/>
            <consortium name="The Broad Institute Genome Sequencing Center for Infectious Disease"/>
            <person name="Wu L."/>
            <person name="Ma J."/>
        </authorList>
    </citation>
    <scope>NUCLEOTIDE SEQUENCE [LARGE SCALE GENOMIC DNA]</scope>
    <source>
        <strain evidence="5">CCUG 57263</strain>
    </source>
</reference>
<dbReference type="Gene3D" id="1.10.10.10">
    <property type="entry name" value="Winged helix-like DNA-binding domain superfamily/Winged helix DNA-binding domain"/>
    <property type="match status" value="1"/>
</dbReference>
<evidence type="ECO:0000259" key="3">
    <source>
        <dbReference type="Pfam" id="PF25583"/>
    </source>
</evidence>
<dbReference type="Pfam" id="PF08279">
    <property type="entry name" value="HTH_11"/>
    <property type="match status" value="1"/>
</dbReference>
<dbReference type="InterPro" id="IPR013196">
    <property type="entry name" value="HTH_11"/>
</dbReference>
<name>A0ABW3DDY6_9BACL</name>
<dbReference type="InterPro" id="IPR036390">
    <property type="entry name" value="WH_DNA-bd_sf"/>
</dbReference>
<dbReference type="SUPFAM" id="SSF46785">
    <property type="entry name" value="Winged helix' DNA-binding domain"/>
    <property type="match status" value="1"/>
</dbReference>
<dbReference type="PIRSF" id="PIRSF016838">
    <property type="entry name" value="PafC"/>
    <property type="match status" value="1"/>
</dbReference>
<dbReference type="PANTHER" id="PTHR34580">
    <property type="match status" value="1"/>
</dbReference>
<protein>
    <submittedName>
        <fullName evidence="4">Helix-turn-helix transcriptional regulator</fullName>
    </submittedName>
</protein>
<dbReference type="InterPro" id="IPR051534">
    <property type="entry name" value="CBASS_pafABC_assoc_protein"/>
</dbReference>
<dbReference type="Pfam" id="PF25583">
    <property type="entry name" value="WCX"/>
    <property type="match status" value="1"/>
</dbReference>
<evidence type="ECO:0000259" key="1">
    <source>
        <dbReference type="Pfam" id="PF08279"/>
    </source>
</evidence>
<feature type="domain" description="WYL" evidence="2">
    <location>
        <begin position="140"/>
        <end position="207"/>
    </location>
</feature>
<dbReference type="Pfam" id="PF13280">
    <property type="entry name" value="WYL"/>
    <property type="match status" value="1"/>
</dbReference>